<organism evidence="1 2">
    <name type="scientific">Meloidogyne hapla</name>
    <name type="common">Root-knot nematode worm</name>
    <dbReference type="NCBI Taxonomy" id="6305"/>
    <lineage>
        <taxon>Eukaryota</taxon>
        <taxon>Metazoa</taxon>
        <taxon>Ecdysozoa</taxon>
        <taxon>Nematoda</taxon>
        <taxon>Chromadorea</taxon>
        <taxon>Rhabditida</taxon>
        <taxon>Tylenchina</taxon>
        <taxon>Tylenchomorpha</taxon>
        <taxon>Tylenchoidea</taxon>
        <taxon>Meloidogynidae</taxon>
        <taxon>Meloidogyninae</taxon>
        <taxon>Meloidogyne</taxon>
    </lineage>
</organism>
<dbReference type="WBParaSite" id="MhA1_Contig1769.frz3.gene12">
    <property type="protein sequence ID" value="MhA1_Contig1769.frz3.gene12"/>
    <property type="gene ID" value="MhA1_Contig1769.frz3.gene12"/>
</dbReference>
<accession>A0A1I8BAG9</accession>
<evidence type="ECO:0000313" key="2">
    <source>
        <dbReference type="WBParaSite" id="MhA1_Contig1769.frz3.gene12"/>
    </source>
</evidence>
<proteinExistence type="predicted"/>
<keyword evidence="1" id="KW-1185">Reference proteome</keyword>
<evidence type="ECO:0000313" key="1">
    <source>
        <dbReference type="Proteomes" id="UP000095281"/>
    </source>
</evidence>
<reference evidence="2" key="1">
    <citation type="submission" date="2016-11" db="UniProtKB">
        <authorList>
            <consortium name="WormBaseParasite"/>
        </authorList>
    </citation>
    <scope>IDENTIFICATION</scope>
</reference>
<sequence length="9" mass="1020">MAFPTVLEI</sequence>
<dbReference type="Proteomes" id="UP000095281">
    <property type="component" value="Unplaced"/>
</dbReference>
<name>A0A1I8BAG9_MELHA</name>
<protein>
    <submittedName>
        <fullName evidence="2">Uncharacterized protein</fullName>
    </submittedName>
</protein>